<dbReference type="PROSITE" id="PS50011">
    <property type="entry name" value="PROTEIN_KINASE_DOM"/>
    <property type="match status" value="1"/>
</dbReference>
<dbReference type="Gene3D" id="2.30.29.30">
    <property type="entry name" value="Pleckstrin-homology domain (PH domain)/Phosphotyrosine-binding domain (PTB)"/>
    <property type="match status" value="1"/>
</dbReference>
<dbReference type="InterPro" id="IPR001849">
    <property type="entry name" value="PH_domain"/>
</dbReference>
<evidence type="ECO:0000256" key="6">
    <source>
        <dbReference type="PROSITE-ProRule" id="PRU10141"/>
    </source>
</evidence>
<dbReference type="GO" id="GO:0005524">
    <property type="term" value="F:ATP binding"/>
    <property type="evidence" value="ECO:0007669"/>
    <property type="project" value="UniProtKB-UniRule"/>
</dbReference>
<dbReference type="PANTHER" id="PTHR24349">
    <property type="entry name" value="SERINE/THREONINE-PROTEIN KINASE"/>
    <property type="match status" value="1"/>
</dbReference>
<dbReference type="PROSITE" id="PS00108">
    <property type="entry name" value="PROTEIN_KINASE_ST"/>
    <property type="match status" value="1"/>
</dbReference>
<dbReference type="SMART" id="SM00233">
    <property type="entry name" value="PH"/>
    <property type="match status" value="1"/>
</dbReference>
<dbReference type="AlphaFoldDB" id="A0A196SMW4"/>
<feature type="domain" description="PH" evidence="8">
    <location>
        <begin position="106"/>
        <end position="203"/>
    </location>
</feature>
<evidence type="ECO:0000256" key="7">
    <source>
        <dbReference type="SAM" id="MobiDB-lite"/>
    </source>
</evidence>
<evidence type="ECO:0000259" key="9">
    <source>
        <dbReference type="PROSITE" id="PS50011"/>
    </source>
</evidence>
<dbReference type="InterPro" id="IPR011009">
    <property type="entry name" value="Kinase-like_dom_sf"/>
</dbReference>
<evidence type="ECO:0000313" key="10">
    <source>
        <dbReference type="EMBL" id="OAO17591.1"/>
    </source>
</evidence>
<dbReference type="Pfam" id="PF00169">
    <property type="entry name" value="PH"/>
    <property type="match status" value="1"/>
</dbReference>
<dbReference type="InterPro" id="IPR017441">
    <property type="entry name" value="Protein_kinase_ATP_BS"/>
</dbReference>
<dbReference type="Pfam" id="PF00069">
    <property type="entry name" value="Pkinase"/>
    <property type="match status" value="1"/>
</dbReference>
<keyword evidence="2" id="KW-0808">Transferase</keyword>
<keyword evidence="1" id="KW-0723">Serine/threonine-protein kinase</keyword>
<dbReference type="InterPro" id="IPR050205">
    <property type="entry name" value="CDPK_Ser/Thr_kinases"/>
</dbReference>
<dbReference type="SUPFAM" id="SSF56112">
    <property type="entry name" value="Protein kinase-like (PK-like)"/>
    <property type="match status" value="1"/>
</dbReference>
<dbReference type="SUPFAM" id="SSF50729">
    <property type="entry name" value="PH domain-like"/>
    <property type="match status" value="1"/>
</dbReference>
<dbReference type="SMART" id="SM00220">
    <property type="entry name" value="S_TKc"/>
    <property type="match status" value="1"/>
</dbReference>
<feature type="region of interest" description="Disordered" evidence="7">
    <location>
        <begin position="506"/>
        <end position="542"/>
    </location>
</feature>
<name>A0A196SMW4_BLAHN</name>
<feature type="binding site" evidence="6">
    <location>
        <position position="253"/>
    </location>
    <ligand>
        <name>ATP</name>
        <dbReference type="ChEBI" id="CHEBI:30616"/>
    </ligand>
</feature>
<dbReference type="EMBL" id="LXWW01000024">
    <property type="protein sequence ID" value="OAO17591.1"/>
    <property type="molecule type" value="Genomic_DNA"/>
</dbReference>
<organism evidence="10 11">
    <name type="scientific">Blastocystis sp. subtype 1 (strain ATCC 50177 / NandII)</name>
    <dbReference type="NCBI Taxonomy" id="478820"/>
    <lineage>
        <taxon>Eukaryota</taxon>
        <taxon>Sar</taxon>
        <taxon>Stramenopiles</taxon>
        <taxon>Bigyra</taxon>
        <taxon>Opalozoa</taxon>
        <taxon>Opalinata</taxon>
        <taxon>Blastocystidae</taxon>
        <taxon>Blastocystis</taxon>
    </lineage>
</organism>
<dbReference type="Proteomes" id="UP000078348">
    <property type="component" value="Unassembled WGS sequence"/>
</dbReference>
<dbReference type="OrthoDB" id="40902at2759"/>
<keyword evidence="4 10" id="KW-0418">Kinase</keyword>
<dbReference type="FunFam" id="1.10.510.10:FF:000571">
    <property type="entry name" value="Maternal embryonic leucine zipper kinase"/>
    <property type="match status" value="1"/>
</dbReference>
<evidence type="ECO:0000256" key="4">
    <source>
        <dbReference type="ARBA" id="ARBA00022777"/>
    </source>
</evidence>
<dbReference type="InterPro" id="IPR011993">
    <property type="entry name" value="PH-like_dom_sf"/>
</dbReference>
<dbReference type="GO" id="GO:0004674">
    <property type="term" value="F:protein serine/threonine kinase activity"/>
    <property type="evidence" value="ECO:0007669"/>
    <property type="project" value="UniProtKB-KW"/>
</dbReference>
<keyword evidence="3 6" id="KW-0547">Nucleotide-binding</keyword>
<protein>
    <submittedName>
        <fullName evidence="10">Calcium-dependent protein kinase 17</fullName>
    </submittedName>
</protein>
<evidence type="ECO:0000256" key="5">
    <source>
        <dbReference type="ARBA" id="ARBA00022840"/>
    </source>
</evidence>
<reference evidence="10 11" key="1">
    <citation type="submission" date="2016-05" db="EMBL/GenBank/DDBJ databases">
        <title>Nuclear genome of Blastocystis sp. subtype 1 NandII.</title>
        <authorList>
            <person name="Gentekaki E."/>
            <person name="Curtis B."/>
            <person name="Stairs C."/>
            <person name="Eme L."/>
            <person name="Herman E."/>
            <person name="Klimes V."/>
            <person name="Arias M.C."/>
            <person name="Elias M."/>
            <person name="Hilliou F."/>
            <person name="Klute M."/>
            <person name="Malik S.-B."/>
            <person name="Pightling A."/>
            <person name="Rachubinski R."/>
            <person name="Salas D."/>
            <person name="Schlacht A."/>
            <person name="Suga H."/>
            <person name="Archibald J."/>
            <person name="Ball S.G."/>
            <person name="Clark G."/>
            <person name="Dacks J."/>
            <person name="Van Der Giezen M."/>
            <person name="Tsaousis A."/>
            <person name="Roger A."/>
        </authorList>
    </citation>
    <scope>NUCLEOTIDE SEQUENCE [LARGE SCALE GENOMIC DNA]</scope>
    <source>
        <strain evidence="11">ATCC 50177 / NandII</strain>
    </source>
</reference>
<dbReference type="InterPro" id="IPR000719">
    <property type="entry name" value="Prot_kinase_dom"/>
</dbReference>
<comment type="caution">
    <text evidence="10">The sequence shown here is derived from an EMBL/GenBank/DDBJ whole genome shotgun (WGS) entry which is preliminary data.</text>
</comment>
<keyword evidence="11" id="KW-1185">Reference proteome</keyword>
<keyword evidence="5 6" id="KW-0067">ATP-binding</keyword>
<dbReference type="PROSITE" id="PS00107">
    <property type="entry name" value="PROTEIN_KINASE_ATP"/>
    <property type="match status" value="1"/>
</dbReference>
<evidence type="ECO:0000256" key="1">
    <source>
        <dbReference type="ARBA" id="ARBA00022527"/>
    </source>
</evidence>
<gene>
    <name evidence="10" type="ORF">AV274_0669</name>
</gene>
<dbReference type="PROSITE" id="PS50003">
    <property type="entry name" value="PH_DOMAIN"/>
    <property type="match status" value="1"/>
</dbReference>
<sequence>MKRGSCPDLDDLMEEDSQSKDSWLSAFNKVVRDGNVPSNTVSLGEYHSKPGLDSVFGTQSSGRNDATYITANTGRSIMCNNHDILSLSRDDVMAMSLSDAHETLFQLRVEGYMMKKGFKRLRLWKNRFFILSGKILSYWEASNHNKMRHQAEITADCRISLENISNRPFSFSVLPSKADRLYILDAGSQEERMWIQCIQVCKFLVQRINSRPTLRGIGSVYDHFSLGKVLGKGRYGVVRLAECNTNLKSYAVKIINKKKVDRDILTHELLVLRAIKQRVYNEHIVTINEIYEDDFLIHIVMEYLGGGDLYERINNNGAYSEHEAARVIRHMARALQALHEKNILHLDVKPENVIYLTKDPQSDMKLADFGCCLVTDMMDMDKEIVGTAGYIAPEVLISCAYSPQCDVYALGILMYVLLVGYPPYKGNDTHSILDFTVRGEIDFSSEGWSAVSPAAVDLVKQMVDKDPAKRPTVEEVLKKEWVKNPPVIHHSVVTRVMQPQMSFPSTLPGSRLFHPNEWNTPQKEESSDDMSDMGEAREEPRVYEEKAKEYRFPSFDRMDEFARSMPFGMRDE</sequence>
<evidence type="ECO:0000313" key="11">
    <source>
        <dbReference type="Proteomes" id="UP000078348"/>
    </source>
</evidence>
<evidence type="ECO:0000256" key="3">
    <source>
        <dbReference type="ARBA" id="ARBA00022741"/>
    </source>
</evidence>
<evidence type="ECO:0000256" key="2">
    <source>
        <dbReference type="ARBA" id="ARBA00022679"/>
    </source>
</evidence>
<dbReference type="InterPro" id="IPR008271">
    <property type="entry name" value="Ser/Thr_kinase_AS"/>
</dbReference>
<dbReference type="STRING" id="478820.A0A196SMW4"/>
<accession>A0A196SMW4</accession>
<proteinExistence type="predicted"/>
<feature type="domain" description="Protein kinase" evidence="9">
    <location>
        <begin position="224"/>
        <end position="482"/>
    </location>
</feature>
<evidence type="ECO:0000259" key="8">
    <source>
        <dbReference type="PROSITE" id="PS50003"/>
    </source>
</evidence>
<dbReference type="Gene3D" id="1.10.510.10">
    <property type="entry name" value="Transferase(Phosphotransferase) domain 1"/>
    <property type="match status" value="1"/>
</dbReference>